<reference evidence="4" key="1">
    <citation type="journal article" date="2020" name="Stud. Mycol.">
        <title>101 Dothideomycetes genomes: a test case for predicting lifestyles and emergence of pathogens.</title>
        <authorList>
            <person name="Haridas S."/>
            <person name="Albert R."/>
            <person name="Binder M."/>
            <person name="Bloem J."/>
            <person name="Labutti K."/>
            <person name="Salamov A."/>
            <person name="Andreopoulos B."/>
            <person name="Baker S."/>
            <person name="Barry K."/>
            <person name="Bills G."/>
            <person name="Bluhm B."/>
            <person name="Cannon C."/>
            <person name="Castanera R."/>
            <person name="Culley D."/>
            <person name="Daum C."/>
            <person name="Ezra D."/>
            <person name="Gonzalez J."/>
            <person name="Henrissat B."/>
            <person name="Kuo A."/>
            <person name="Liang C."/>
            <person name="Lipzen A."/>
            <person name="Lutzoni F."/>
            <person name="Magnuson J."/>
            <person name="Mondo S."/>
            <person name="Nolan M."/>
            <person name="Ohm R."/>
            <person name="Pangilinan J."/>
            <person name="Park H.-J."/>
            <person name="Ramirez L."/>
            <person name="Alfaro M."/>
            <person name="Sun H."/>
            <person name="Tritt A."/>
            <person name="Yoshinaga Y."/>
            <person name="Zwiers L.-H."/>
            <person name="Turgeon B."/>
            <person name="Goodwin S."/>
            <person name="Spatafora J."/>
            <person name="Crous P."/>
            <person name="Grigoriev I."/>
        </authorList>
    </citation>
    <scope>NUCLEOTIDE SEQUENCE</scope>
    <source>
        <strain evidence="4">CBS 107.79</strain>
    </source>
</reference>
<protein>
    <submittedName>
        <fullName evidence="4">NAD(P)-binding protein</fullName>
    </submittedName>
</protein>
<dbReference type="SUPFAM" id="SSF51735">
    <property type="entry name" value="NAD(P)-binding Rossmann-fold domains"/>
    <property type="match status" value="1"/>
</dbReference>
<evidence type="ECO:0000313" key="5">
    <source>
        <dbReference type="Proteomes" id="UP000800036"/>
    </source>
</evidence>
<keyword evidence="5" id="KW-1185">Reference proteome</keyword>
<dbReference type="OrthoDB" id="191139at2759"/>
<dbReference type="PANTHER" id="PTHR24320">
    <property type="entry name" value="RETINOL DEHYDROGENASE"/>
    <property type="match status" value="1"/>
</dbReference>
<evidence type="ECO:0000256" key="3">
    <source>
        <dbReference type="ARBA" id="ARBA00023002"/>
    </source>
</evidence>
<evidence type="ECO:0000256" key="2">
    <source>
        <dbReference type="ARBA" id="ARBA00022857"/>
    </source>
</evidence>
<dbReference type="PRINTS" id="PR00081">
    <property type="entry name" value="GDHRDH"/>
</dbReference>
<dbReference type="AlphaFoldDB" id="A0A6A5VE23"/>
<dbReference type="InterPro" id="IPR002347">
    <property type="entry name" value="SDR_fam"/>
</dbReference>
<dbReference type="PANTHER" id="PTHR24320:SF236">
    <property type="entry name" value="SHORT-CHAIN DEHYDROGENASE-RELATED"/>
    <property type="match status" value="1"/>
</dbReference>
<keyword evidence="3" id="KW-0560">Oxidoreductase</keyword>
<dbReference type="Proteomes" id="UP000800036">
    <property type="component" value="Unassembled WGS sequence"/>
</dbReference>
<dbReference type="Gene3D" id="3.40.50.720">
    <property type="entry name" value="NAD(P)-binding Rossmann-like Domain"/>
    <property type="match status" value="1"/>
</dbReference>
<dbReference type="InterPro" id="IPR036291">
    <property type="entry name" value="NAD(P)-bd_dom_sf"/>
</dbReference>
<gene>
    <name evidence="4" type="ORF">BU23DRAFT_530556</name>
</gene>
<dbReference type="EMBL" id="ML976671">
    <property type="protein sequence ID" value="KAF1975335.1"/>
    <property type="molecule type" value="Genomic_DNA"/>
</dbReference>
<sequence length="336" mass="36610">MGQRSSLVLGLQQTFFLPKPTFTENELGDQTGKVIIVTGGYAGIGYELASLLYSANATLYLAGRSAEKATRATQQLEQDHPNSTGRLEFLHVDLADLNTIKPAVEAFTAKEQRLDVLVNNAGVMWPPLGSLSAQGYDLQIATNVYGPFLLTLLLKPLLAETAKSAPEGSVRVTWAGSIGVEWAAPPGSLHFQKASTGDGEVVKEDLDNFQMYGQSKCANVMLGVECARRWGGEGIVSCSWNPGNLHSELQRHASWFQKVALGPILYPAKFGAYTELFAGWSPEITKEKNGCYVLPWGQIGTYNSGLEKAIAKKEEGGEGKAEKLWEVCWEVCRPYM</sequence>
<dbReference type="Pfam" id="PF00106">
    <property type="entry name" value="adh_short"/>
    <property type="match status" value="1"/>
</dbReference>
<name>A0A6A5VE23_9PLEO</name>
<comment type="similarity">
    <text evidence="1">Belongs to the short-chain dehydrogenases/reductases (SDR) family.</text>
</comment>
<evidence type="ECO:0000313" key="4">
    <source>
        <dbReference type="EMBL" id="KAF1975335.1"/>
    </source>
</evidence>
<accession>A0A6A5VE23</accession>
<keyword evidence="2" id="KW-0521">NADP</keyword>
<dbReference type="GO" id="GO:0016491">
    <property type="term" value="F:oxidoreductase activity"/>
    <property type="evidence" value="ECO:0007669"/>
    <property type="project" value="UniProtKB-KW"/>
</dbReference>
<organism evidence="4 5">
    <name type="scientific">Bimuria novae-zelandiae CBS 107.79</name>
    <dbReference type="NCBI Taxonomy" id="1447943"/>
    <lineage>
        <taxon>Eukaryota</taxon>
        <taxon>Fungi</taxon>
        <taxon>Dikarya</taxon>
        <taxon>Ascomycota</taxon>
        <taxon>Pezizomycotina</taxon>
        <taxon>Dothideomycetes</taxon>
        <taxon>Pleosporomycetidae</taxon>
        <taxon>Pleosporales</taxon>
        <taxon>Massarineae</taxon>
        <taxon>Didymosphaeriaceae</taxon>
        <taxon>Bimuria</taxon>
    </lineage>
</organism>
<proteinExistence type="inferred from homology"/>
<evidence type="ECO:0000256" key="1">
    <source>
        <dbReference type="ARBA" id="ARBA00006484"/>
    </source>
</evidence>